<dbReference type="PANTHER" id="PTHR42985:SF40">
    <property type="entry name" value="LD47995P-RELATED"/>
    <property type="match status" value="1"/>
</dbReference>
<keyword evidence="6 12" id="KW-1133">Transmembrane helix</keyword>
<dbReference type="PROSITE" id="PS50283">
    <property type="entry name" value="NA_SOLUT_SYMP_3"/>
    <property type="match status" value="1"/>
</dbReference>
<feature type="transmembrane region" description="Helical" evidence="12">
    <location>
        <begin position="118"/>
        <end position="147"/>
    </location>
</feature>
<dbReference type="GO" id="GO:0006814">
    <property type="term" value="P:sodium ion transport"/>
    <property type="evidence" value="ECO:0007669"/>
    <property type="project" value="UniProtKB-KW"/>
</dbReference>
<keyword evidence="4" id="KW-1003">Cell membrane</keyword>
<evidence type="ECO:0000256" key="2">
    <source>
        <dbReference type="ARBA" id="ARBA00006434"/>
    </source>
</evidence>
<evidence type="ECO:0000256" key="8">
    <source>
        <dbReference type="ARBA" id="ARBA00023065"/>
    </source>
</evidence>
<protein>
    <submittedName>
        <fullName evidence="13">Transporter, SSS family</fullName>
    </submittedName>
</protein>
<dbReference type="InterPro" id="IPR051163">
    <property type="entry name" value="Sodium:Solute_Symporter_SSF"/>
</dbReference>
<feature type="transmembrane region" description="Helical" evidence="12">
    <location>
        <begin position="454"/>
        <end position="476"/>
    </location>
</feature>
<sequence>MTLLDWLVLVGSTAFIVGWGLWRSRGESRTTEGFLRGGQDLRWPTIGLSVMATQASAITFLSVPGQAYEDGMRFVQFYFGLPIAMVIISAVFVPIYYRLNVLTAYEYLESRFDLKTRLLGALLFLIQRGLASGITLYAPSIILSAIFGWPLEPTILVMGALVILYTVTGGSKAVSQTQKQQMVVMLGGMAVAALVIVWRLPGHVSFSRAVDVAGALGRMNVVSFDFDFQDRYNIWSGLTGGLFLSLSYFGTDQSQVGRYLTGRSVAESRLGLLFNGVLKIPMQFLILFVGLLVFVFYQFTAPPLLFNQPLRSRVQATAQAGEFAALEEKWLQVQAQKRAEADRYVAARDAGDPAAEAGARERLQAAARTAETIRKEAKAVVSRALPGSETKDSDYIFISFVRDWMPSGLVGLLITVILAAAMSSIASELNALGATTTVDFYRRLLRRDATDRQVLVASKLCTVLWGFVAVAFASFASLLDNLIQAVNILGSLFYGTVLGLFLVAFFLRHVRGNAVFVAALISQGMVLGLFVFSSIGYLWFNVIGCALTVVLGLILQALLPQPPSGASGAAASPSS</sequence>
<feature type="transmembrane region" description="Helical" evidence="12">
    <location>
        <begin position="409"/>
        <end position="433"/>
    </location>
</feature>
<dbReference type="CDD" id="cd11494">
    <property type="entry name" value="SLC5sbd_NIS-like_u2"/>
    <property type="match status" value="1"/>
</dbReference>
<organism evidence="13 14">
    <name type="scientific">Stigmatella erecta</name>
    <dbReference type="NCBI Taxonomy" id="83460"/>
    <lineage>
        <taxon>Bacteria</taxon>
        <taxon>Pseudomonadati</taxon>
        <taxon>Myxococcota</taxon>
        <taxon>Myxococcia</taxon>
        <taxon>Myxococcales</taxon>
        <taxon>Cystobacterineae</taxon>
        <taxon>Archangiaceae</taxon>
        <taxon>Stigmatella</taxon>
    </lineage>
</organism>
<dbReference type="EMBL" id="FOIJ01000005">
    <property type="protein sequence ID" value="SET92285.1"/>
    <property type="molecule type" value="Genomic_DNA"/>
</dbReference>
<evidence type="ECO:0000256" key="3">
    <source>
        <dbReference type="ARBA" id="ARBA00022448"/>
    </source>
</evidence>
<accession>A0A1I0I7G7</accession>
<dbReference type="AlphaFoldDB" id="A0A1I0I7G7"/>
<name>A0A1I0I7G7_9BACT</name>
<feature type="transmembrane region" description="Helical" evidence="12">
    <location>
        <begin position="43"/>
        <end position="63"/>
    </location>
</feature>
<keyword evidence="3" id="KW-0813">Transport</keyword>
<dbReference type="PANTHER" id="PTHR42985">
    <property type="entry name" value="SODIUM-COUPLED MONOCARBOXYLATE TRANSPORTER"/>
    <property type="match status" value="1"/>
</dbReference>
<keyword evidence="10" id="KW-0739">Sodium transport</keyword>
<gene>
    <name evidence="13" type="ORF">SAMN05443639_105334</name>
</gene>
<evidence type="ECO:0000256" key="5">
    <source>
        <dbReference type="ARBA" id="ARBA00022692"/>
    </source>
</evidence>
<dbReference type="GO" id="GO:0005886">
    <property type="term" value="C:plasma membrane"/>
    <property type="evidence" value="ECO:0007669"/>
    <property type="project" value="UniProtKB-SubCell"/>
</dbReference>
<evidence type="ECO:0000256" key="6">
    <source>
        <dbReference type="ARBA" id="ARBA00022989"/>
    </source>
</evidence>
<keyword evidence="14" id="KW-1185">Reference proteome</keyword>
<dbReference type="InterPro" id="IPR038377">
    <property type="entry name" value="Na/Glc_symporter_sf"/>
</dbReference>
<evidence type="ECO:0000256" key="12">
    <source>
        <dbReference type="SAM" id="Phobius"/>
    </source>
</evidence>
<feature type="transmembrane region" description="Helical" evidence="12">
    <location>
        <begin position="153"/>
        <end position="170"/>
    </location>
</feature>
<dbReference type="RefSeq" id="WP_093519936.1">
    <property type="nucleotide sequence ID" value="NZ_FOIJ01000005.1"/>
</dbReference>
<keyword evidence="9 12" id="KW-0472">Membrane</keyword>
<feature type="transmembrane region" description="Helical" evidence="12">
    <location>
        <begin position="482"/>
        <end position="507"/>
    </location>
</feature>
<evidence type="ECO:0000313" key="14">
    <source>
        <dbReference type="Proteomes" id="UP000199181"/>
    </source>
</evidence>
<keyword evidence="8" id="KW-0406">Ion transport</keyword>
<evidence type="ECO:0000256" key="11">
    <source>
        <dbReference type="RuleBase" id="RU362091"/>
    </source>
</evidence>
<evidence type="ECO:0000256" key="10">
    <source>
        <dbReference type="ARBA" id="ARBA00023201"/>
    </source>
</evidence>
<feature type="transmembrane region" description="Helical" evidence="12">
    <location>
        <begin position="514"/>
        <end position="532"/>
    </location>
</feature>
<comment type="subcellular location">
    <subcellularLocation>
        <location evidence="1">Cell membrane</location>
        <topology evidence="1">Multi-pass membrane protein</topology>
    </subcellularLocation>
</comment>
<dbReference type="InterPro" id="IPR001734">
    <property type="entry name" value="Na/solute_symporter"/>
</dbReference>
<keyword evidence="5 12" id="KW-0812">Transmembrane</keyword>
<feature type="transmembrane region" description="Helical" evidence="12">
    <location>
        <begin position="75"/>
        <end position="97"/>
    </location>
</feature>
<evidence type="ECO:0000256" key="4">
    <source>
        <dbReference type="ARBA" id="ARBA00022475"/>
    </source>
</evidence>
<feature type="transmembrane region" description="Helical" evidence="12">
    <location>
        <begin position="6"/>
        <end position="22"/>
    </location>
</feature>
<evidence type="ECO:0000256" key="9">
    <source>
        <dbReference type="ARBA" id="ARBA00023136"/>
    </source>
</evidence>
<dbReference type="GO" id="GO:0015293">
    <property type="term" value="F:symporter activity"/>
    <property type="evidence" value="ECO:0007669"/>
    <property type="project" value="TreeGrafter"/>
</dbReference>
<evidence type="ECO:0000313" key="13">
    <source>
        <dbReference type="EMBL" id="SET92285.1"/>
    </source>
</evidence>
<comment type="similarity">
    <text evidence="2 11">Belongs to the sodium:solute symporter (SSF) (TC 2.A.21) family.</text>
</comment>
<feature type="transmembrane region" description="Helical" evidence="12">
    <location>
        <begin position="232"/>
        <end position="251"/>
    </location>
</feature>
<feature type="transmembrane region" description="Helical" evidence="12">
    <location>
        <begin position="272"/>
        <end position="297"/>
    </location>
</feature>
<dbReference type="Pfam" id="PF00474">
    <property type="entry name" value="SSF"/>
    <property type="match status" value="2"/>
</dbReference>
<dbReference type="Gene3D" id="1.20.1730.10">
    <property type="entry name" value="Sodium/glucose cotransporter"/>
    <property type="match status" value="1"/>
</dbReference>
<keyword evidence="7" id="KW-0915">Sodium</keyword>
<proteinExistence type="inferred from homology"/>
<reference evidence="14" key="1">
    <citation type="submission" date="2016-10" db="EMBL/GenBank/DDBJ databases">
        <authorList>
            <person name="Varghese N."/>
            <person name="Submissions S."/>
        </authorList>
    </citation>
    <scope>NUCLEOTIDE SEQUENCE [LARGE SCALE GENOMIC DNA]</scope>
    <source>
        <strain evidence="14">DSM 16858</strain>
    </source>
</reference>
<evidence type="ECO:0000256" key="7">
    <source>
        <dbReference type="ARBA" id="ARBA00023053"/>
    </source>
</evidence>
<dbReference type="Proteomes" id="UP000199181">
    <property type="component" value="Unassembled WGS sequence"/>
</dbReference>
<evidence type="ECO:0000256" key="1">
    <source>
        <dbReference type="ARBA" id="ARBA00004651"/>
    </source>
</evidence>
<feature type="transmembrane region" description="Helical" evidence="12">
    <location>
        <begin position="182"/>
        <end position="200"/>
    </location>
</feature>
<feature type="transmembrane region" description="Helical" evidence="12">
    <location>
        <begin position="538"/>
        <end position="559"/>
    </location>
</feature>